<evidence type="ECO:0000313" key="2">
    <source>
        <dbReference type="EMBL" id="PQO32180.1"/>
    </source>
</evidence>
<dbReference type="EMBL" id="PUHY01000012">
    <property type="protein sequence ID" value="PQO32180.1"/>
    <property type="molecule type" value="Genomic_DNA"/>
</dbReference>
<comment type="caution">
    <text evidence="2">The sequence shown here is derived from an EMBL/GenBank/DDBJ whole genome shotgun (WGS) entry which is preliminary data.</text>
</comment>
<feature type="transmembrane region" description="Helical" evidence="1">
    <location>
        <begin position="77"/>
        <end position="102"/>
    </location>
</feature>
<keyword evidence="1" id="KW-0812">Transmembrane</keyword>
<organism evidence="2 3">
    <name type="scientific">Blastopirellula marina</name>
    <dbReference type="NCBI Taxonomy" id="124"/>
    <lineage>
        <taxon>Bacteria</taxon>
        <taxon>Pseudomonadati</taxon>
        <taxon>Planctomycetota</taxon>
        <taxon>Planctomycetia</taxon>
        <taxon>Pirellulales</taxon>
        <taxon>Pirellulaceae</taxon>
        <taxon>Blastopirellula</taxon>
    </lineage>
</organism>
<sequence>MHDEDSPYRSPTLDSSGEQMDERVVTLTWLLGWVQVALFVYILAYGAIFLASQFLAPLANSVNNLAPDPFREATLKWFIVPVVLILNPAAVLFGGTAVFLLWRQWENWQGATIVALLSLIPLLSLLVLAYSLWRGSQEIRKLQRQEPTKEKATG</sequence>
<name>A0A2S8FJF6_9BACT</name>
<dbReference type="Proteomes" id="UP000238322">
    <property type="component" value="Unassembled WGS sequence"/>
</dbReference>
<feature type="transmembrane region" description="Helical" evidence="1">
    <location>
        <begin position="108"/>
        <end position="133"/>
    </location>
</feature>
<keyword evidence="1" id="KW-1133">Transmembrane helix</keyword>
<accession>A0A2S8FJF6</accession>
<evidence type="ECO:0000256" key="1">
    <source>
        <dbReference type="SAM" id="Phobius"/>
    </source>
</evidence>
<evidence type="ECO:0000313" key="3">
    <source>
        <dbReference type="Proteomes" id="UP000238322"/>
    </source>
</evidence>
<reference evidence="2 3" key="1">
    <citation type="submission" date="2018-02" db="EMBL/GenBank/DDBJ databases">
        <title>Comparative genomes isolates from brazilian mangrove.</title>
        <authorList>
            <person name="Araujo J.E."/>
            <person name="Taketani R.G."/>
            <person name="Silva M.C.P."/>
            <person name="Loureco M.V."/>
            <person name="Andreote F.D."/>
        </authorList>
    </citation>
    <scope>NUCLEOTIDE SEQUENCE [LARGE SCALE GENOMIC DNA]</scope>
    <source>
        <strain evidence="2 3">Hex-1 MGV</strain>
    </source>
</reference>
<keyword evidence="1" id="KW-0472">Membrane</keyword>
<gene>
    <name evidence="2" type="ORF">C5Y83_18265</name>
</gene>
<protein>
    <submittedName>
        <fullName evidence="2">Uncharacterized protein</fullName>
    </submittedName>
</protein>
<dbReference type="AlphaFoldDB" id="A0A2S8FJF6"/>
<proteinExistence type="predicted"/>
<feature type="transmembrane region" description="Helical" evidence="1">
    <location>
        <begin position="30"/>
        <end position="56"/>
    </location>
</feature>